<dbReference type="PANTHER" id="PTHR12001:SF85">
    <property type="entry name" value="SHORT CHAIN ISOPRENYL DIPHOSPHATE SYNTHASE"/>
    <property type="match status" value="1"/>
</dbReference>
<dbReference type="SUPFAM" id="SSF48576">
    <property type="entry name" value="Terpenoid synthases"/>
    <property type="match status" value="1"/>
</dbReference>
<proteinExistence type="inferred from homology"/>
<dbReference type="AlphaFoldDB" id="A0A3S8Z8C3"/>
<dbReference type="Gene3D" id="1.10.600.10">
    <property type="entry name" value="Farnesyl Diphosphate Synthase"/>
    <property type="match status" value="1"/>
</dbReference>
<dbReference type="Pfam" id="PF00348">
    <property type="entry name" value="polyprenyl_synt"/>
    <property type="match status" value="1"/>
</dbReference>
<dbReference type="CDD" id="cd00685">
    <property type="entry name" value="Trans_IPPS_HT"/>
    <property type="match status" value="1"/>
</dbReference>
<dbReference type="SFLD" id="SFLDS00005">
    <property type="entry name" value="Isoprenoid_Synthase_Type_I"/>
    <property type="match status" value="1"/>
</dbReference>
<comment type="similarity">
    <text evidence="2 6">Belongs to the FPP/GGPP synthase family.</text>
</comment>
<evidence type="ECO:0000256" key="1">
    <source>
        <dbReference type="ARBA" id="ARBA00001946"/>
    </source>
</evidence>
<gene>
    <name evidence="7" type="ORF">EJO69_05195</name>
</gene>
<dbReference type="Proteomes" id="UP000270021">
    <property type="component" value="Chromosome"/>
</dbReference>
<dbReference type="InterPro" id="IPR033749">
    <property type="entry name" value="Polyprenyl_synt_CS"/>
</dbReference>
<reference evidence="7 8" key="1">
    <citation type="submission" date="2018-12" db="EMBL/GenBank/DDBJ databases">
        <title>Complete genome sequence of Flaviflexus salsibiostraticola KCTC 33148.</title>
        <authorList>
            <person name="Bae J.-W."/>
        </authorList>
    </citation>
    <scope>NUCLEOTIDE SEQUENCE [LARGE SCALE GENOMIC DNA]</scope>
    <source>
        <strain evidence="7 8">KCTC 33148</strain>
    </source>
</reference>
<dbReference type="EMBL" id="CP034438">
    <property type="protein sequence ID" value="AZN29769.1"/>
    <property type="molecule type" value="Genomic_DNA"/>
</dbReference>
<keyword evidence="3 6" id="KW-0808">Transferase</keyword>
<accession>A0A3S8Z8C3</accession>
<evidence type="ECO:0000256" key="2">
    <source>
        <dbReference type="ARBA" id="ARBA00006706"/>
    </source>
</evidence>
<dbReference type="GO" id="GO:0046872">
    <property type="term" value="F:metal ion binding"/>
    <property type="evidence" value="ECO:0007669"/>
    <property type="project" value="UniProtKB-KW"/>
</dbReference>
<dbReference type="PROSITE" id="PS00723">
    <property type="entry name" value="POLYPRENYL_SYNTHASE_1"/>
    <property type="match status" value="1"/>
</dbReference>
<evidence type="ECO:0000256" key="4">
    <source>
        <dbReference type="ARBA" id="ARBA00022723"/>
    </source>
</evidence>
<dbReference type="GO" id="GO:0004659">
    <property type="term" value="F:prenyltransferase activity"/>
    <property type="evidence" value="ECO:0007669"/>
    <property type="project" value="InterPro"/>
</dbReference>
<dbReference type="PROSITE" id="PS00444">
    <property type="entry name" value="POLYPRENYL_SYNTHASE_2"/>
    <property type="match status" value="1"/>
</dbReference>
<dbReference type="GO" id="GO:0008299">
    <property type="term" value="P:isoprenoid biosynthetic process"/>
    <property type="evidence" value="ECO:0007669"/>
    <property type="project" value="InterPro"/>
</dbReference>
<dbReference type="RefSeq" id="WP_126039937.1">
    <property type="nucleotide sequence ID" value="NZ_CP034438.1"/>
</dbReference>
<evidence type="ECO:0000256" key="5">
    <source>
        <dbReference type="ARBA" id="ARBA00022842"/>
    </source>
</evidence>
<evidence type="ECO:0000313" key="8">
    <source>
        <dbReference type="Proteomes" id="UP000270021"/>
    </source>
</evidence>
<keyword evidence="4" id="KW-0479">Metal-binding</keyword>
<dbReference type="KEGG" id="fsl:EJO69_05195"/>
<evidence type="ECO:0000313" key="7">
    <source>
        <dbReference type="EMBL" id="AZN29769.1"/>
    </source>
</evidence>
<sequence length="344" mass="36523">MSQPSSLNSFFDDALRRSLDEHDRNLWSAIWDQASGGKRFRPRLLLAMYAALGGEDEHLAAAAADAVALLHTAFVIHDDVIDGDEIRRGRPNVLGQFSAYADGAGASPERAKRYGESAGILAGDLALLGALKVIATSGASRSMLNRLIDLLDDVLRRSAAGELADVRVSFTGATLEEIIDIAAWKTSAYSFELPLQAAAILAGAEEDIVVGLGRAGRSLGIAFQLLDDIDGVFAPADQTGKDPLSDLREGKFTGLMAFARDSEQWEELSRCVGRSELTAEEADRARTLLIESGARDSVTALAQEYREAALAEAMSLPQAAGDVVRKAIALILPGESGVRSVGVA</sequence>
<dbReference type="PANTHER" id="PTHR12001">
    <property type="entry name" value="GERANYLGERANYL PYROPHOSPHATE SYNTHASE"/>
    <property type="match status" value="1"/>
</dbReference>
<dbReference type="InterPro" id="IPR008949">
    <property type="entry name" value="Isoprenoid_synthase_dom_sf"/>
</dbReference>
<organism evidence="7 8">
    <name type="scientific">Flaviflexus salsibiostraticola</name>
    <dbReference type="NCBI Taxonomy" id="1282737"/>
    <lineage>
        <taxon>Bacteria</taxon>
        <taxon>Bacillati</taxon>
        <taxon>Actinomycetota</taxon>
        <taxon>Actinomycetes</taxon>
        <taxon>Actinomycetales</taxon>
        <taxon>Actinomycetaceae</taxon>
        <taxon>Flaviflexus</taxon>
    </lineage>
</organism>
<dbReference type="OrthoDB" id="4497239at2"/>
<keyword evidence="5" id="KW-0460">Magnesium</keyword>
<evidence type="ECO:0000256" key="3">
    <source>
        <dbReference type="ARBA" id="ARBA00022679"/>
    </source>
</evidence>
<keyword evidence="8" id="KW-1185">Reference proteome</keyword>
<comment type="cofactor">
    <cofactor evidence="1">
        <name>Mg(2+)</name>
        <dbReference type="ChEBI" id="CHEBI:18420"/>
    </cofactor>
</comment>
<name>A0A3S8Z8C3_9ACTO</name>
<protein>
    <submittedName>
        <fullName evidence="7">Polyprenyl synthetase family protein</fullName>
    </submittedName>
</protein>
<dbReference type="InterPro" id="IPR000092">
    <property type="entry name" value="Polyprenyl_synt"/>
</dbReference>
<evidence type="ECO:0000256" key="6">
    <source>
        <dbReference type="RuleBase" id="RU004466"/>
    </source>
</evidence>